<reference evidence="1 2" key="1">
    <citation type="submission" date="2016-05" db="EMBL/GenBank/DDBJ databases">
        <title>Genomic Taxonomy of the Vibrionaceae.</title>
        <authorList>
            <person name="Gomez-Gil B."/>
            <person name="Enciso-Ibarra J."/>
        </authorList>
    </citation>
    <scope>NUCLEOTIDE SEQUENCE [LARGE SCALE GENOMIC DNA]</scope>
    <source>
        <strain evidence="1 2">CAIM 1920</strain>
    </source>
</reference>
<accession>A0A1C3EJP5</accession>
<keyword evidence="2" id="KW-1185">Reference proteome</keyword>
<dbReference type="PROSITE" id="PS51257">
    <property type="entry name" value="PROKAR_LIPOPROTEIN"/>
    <property type="match status" value="1"/>
</dbReference>
<comment type="caution">
    <text evidence="1">The sequence shown here is derived from an EMBL/GenBank/DDBJ whole genome shotgun (WGS) entry which is preliminary data.</text>
</comment>
<gene>
    <name evidence="1" type="ORF">A8L45_10400</name>
</gene>
<dbReference type="InterPro" id="IPR021342">
    <property type="entry name" value="DUF2959"/>
</dbReference>
<protein>
    <submittedName>
        <fullName evidence="1">DNA repair protein</fullName>
    </submittedName>
</protein>
<evidence type="ECO:0000313" key="2">
    <source>
        <dbReference type="Proteomes" id="UP000094936"/>
    </source>
</evidence>
<dbReference type="Pfam" id="PF11172">
    <property type="entry name" value="DUF2959"/>
    <property type="match status" value="1"/>
</dbReference>
<dbReference type="OrthoDB" id="9780401at2"/>
<proteinExistence type="predicted"/>
<organism evidence="1 2">
    <name type="scientific">Veronia pacifica</name>
    <dbReference type="NCBI Taxonomy" id="1080227"/>
    <lineage>
        <taxon>Bacteria</taxon>
        <taxon>Pseudomonadati</taxon>
        <taxon>Pseudomonadota</taxon>
        <taxon>Gammaproteobacteria</taxon>
        <taxon>Vibrionales</taxon>
        <taxon>Vibrionaceae</taxon>
        <taxon>Veronia</taxon>
    </lineage>
</organism>
<sequence length="211" mass="23885">MRNLAIGILLLGLAGCESTYYSTLEKVGIHKRDIMADRVEEASEAQQDAQETFTDALTSFSELTQFNGGELEQVYNSLNDKYEASESAAKQVSSRIEAVEGVSEALFAEWEDELELYSSARLRQDSQKKLKMTRRSYQQMLSAMRKAEKKMTPVLDTLRDNTLFLKHNLNAAAIGSLKQEFSVLKKDIRLAIRDMEVAIAESDRFLKTLKQ</sequence>
<name>A0A1C3EJP5_9GAMM</name>
<dbReference type="RefSeq" id="WP_068901950.1">
    <property type="nucleotide sequence ID" value="NZ_JBHUIF010000022.1"/>
</dbReference>
<dbReference type="STRING" id="1080227.A8L45_10400"/>
<dbReference type="EMBL" id="LYBM01000016">
    <property type="protein sequence ID" value="ODA33450.1"/>
    <property type="molecule type" value="Genomic_DNA"/>
</dbReference>
<evidence type="ECO:0000313" key="1">
    <source>
        <dbReference type="EMBL" id="ODA33450.1"/>
    </source>
</evidence>
<dbReference type="Proteomes" id="UP000094936">
    <property type="component" value="Unassembled WGS sequence"/>
</dbReference>
<dbReference type="AlphaFoldDB" id="A0A1C3EJP5"/>